<organism evidence="1 2">
    <name type="scientific">Flavobacterium fluviale</name>
    <dbReference type="NCBI Taxonomy" id="2249356"/>
    <lineage>
        <taxon>Bacteria</taxon>
        <taxon>Pseudomonadati</taxon>
        <taxon>Bacteroidota</taxon>
        <taxon>Flavobacteriia</taxon>
        <taxon>Flavobacteriales</taxon>
        <taxon>Flavobacteriaceae</taxon>
        <taxon>Flavobacterium</taxon>
    </lineage>
</organism>
<keyword evidence="2" id="KW-1185">Reference proteome</keyword>
<sequence length="269" mass="30632">MLVNISVLTFTNVKKIIEEAENRKSKQNFKPKNMIKKPLLLMMLFFAFTAMNAQDLISPSYGFSHSKTAYITLADGTEINGTIKDIDRDKGLIEFIKLQDGAGKKHKLKPEDIKFMYLPPSGLDNLGKKLNFLEDFKKWNDEKLNQDFLNQGYAYFETADVKIKKKNSKLLMQLLNPGFSKEFKVYCDPYAKETTSLGVGGVKFVGGDAKSYYVAKKDSPAFLLKKKDYKKEFVPLWGSCEKIISANPEPKWTDLTKHVITYSECAEAK</sequence>
<proteinExistence type="predicted"/>
<accession>A0A344LN13</accession>
<dbReference type="AlphaFoldDB" id="A0A344LN13"/>
<reference evidence="1 2" key="1">
    <citation type="submission" date="2018-06" db="EMBL/GenBank/DDBJ databases">
        <title>Genome sequencing of Flavobacterium.</title>
        <authorList>
            <person name="Baek M.-G."/>
            <person name="Yi H."/>
        </authorList>
    </citation>
    <scope>NUCLEOTIDE SEQUENCE [LARGE SCALE GENOMIC DNA]</scope>
    <source>
        <strain evidence="1 2">HYN0086</strain>
    </source>
</reference>
<evidence type="ECO:0000313" key="2">
    <source>
        <dbReference type="Proteomes" id="UP000251561"/>
    </source>
</evidence>
<gene>
    <name evidence="1" type="ORF">HYN86_01255</name>
</gene>
<name>A0A344LN13_9FLAO</name>
<dbReference type="KEGG" id="ffl:HYN86_01255"/>
<evidence type="ECO:0000313" key="1">
    <source>
        <dbReference type="EMBL" id="AXB55305.1"/>
    </source>
</evidence>
<dbReference type="EMBL" id="CP030261">
    <property type="protein sequence ID" value="AXB55305.1"/>
    <property type="molecule type" value="Genomic_DNA"/>
</dbReference>
<protein>
    <submittedName>
        <fullName evidence="1">Uncharacterized protein</fullName>
    </submittedName>
</protein>
<dbReference type="Proteomes" id="UP000251561">
    <property type="component" value="Chromosome"/>
</dbReference>
<dbReference type="OrthoDB" id="821652at2"/>